<gene>
    <name evidence="3" type="ORF">SAMN00017477_1601</name>
</gene>
<dbReference type="EMBL" id="FWWR01000011">
    <property type="protein sequence ID" value="SMB90264.1"/>
    <property type="molecule type" value="Genomic_DNA"/>
</dbReference>
<evidence type="ECO:0000313" key="3">
    <source>
        <dbReference type="EMBL" id="SMB90264.1"/>
    </source>
</evidence>
<feature type="region of interest" description="Disordered" evidence="1">
    <location>
        <begin position="198"/>
        <end position="227"/>
    </location>
</feature>
<organism evidence="3 4">
    <name type="scientific">Peptoniphilus asaccharolyticus DSM 20463</name>
    <dbReference type="NCBI Taxonomy" id="573058"/>
    <lineage>
        <taxon>Bacteria</taxon>
        <taxon>Bacillati</taxon>
        <taxon>Bacillota</taxon>
        <taxon>Tissierellia</taxon>
        <taxon>Tissierellales</taxon>
        <taxon>Peptoniphilaceae</taxon>
        <taxon>Peptoniphilus</taxon>
    </lineage>
</organism>
<keyword evidence="2" id="KW-0472">Membrane</keyword>
<reference evidence="4" key="1">
    <citation type="submission" date="2017-04" db="EMBL/GenBank/DDBJ databases">
        <authorList>
            <person name="Varghese N."/>
            <person name="Submissions S."/>
        </authorList>
    </citation>
    <scope>NUCLEOTIDE SEQUENCE [LARGE SCALE GENOMIC DNA]</scope>
    <source>
        <strain evidence="4">DSM 20463</strain>
    </source>
</reference>
<keyword evidence="2" id="KW-0812">Transmembrane</keyword>
<dbReference type="OrthoDB" id="1698777at2"/>
<name>A0A1W1VBB1_PEPAS</name>
<evidence type="ECO:0000313" key="4">
    <source>
        <dbReference type="Proteomes" id="UP000192368"/>
    </source>
</evidence>
<keyword evidence="2" id="KW-1133">Transmembrane helix</keyword>
<feature type="transmembrane region" description="Helical" evidence="2">
    <location>
        <begin position="55"/>
        <end position="74"/>
    </location>
</feature>
<dbReference type="AlphaFoldDB" id="A0A1W1VBB1"/>
<evidence type="ECO:0000256" key="1">
    <source>
        <dbReference type="SAM" id="MobiDB-lite"/>
    </source>
</evidence>
<protein>
    <recommendedName>
        <fullName evidence="5">DUF4367 domain-containing protein</fullName>
    </recommendedName>
</protein>
<dbReference type="STRING" id="573058.SAMN00017477_1601"/>
<dbReference type="RefSeq" id="WP_084231165.1">
    <property type="nucleotide sequence ID" value="NZ_FWWR01000011.1"/>
</dbReference>
<evidence type="ECO:0000256" key="2">
    <source>
        <dbReference type="SAM" id="Phobius"/>
    </source>
</evidence>
<keyword evidence="4" id="KW-1185">Reference proteome</keyword>
<proteinExistence type="predicted"/>
<feature type="compositionally biased region" description="Basic and acidic residues" evidence="1">
    <location>
        <begin position="198"/>
        <end position="209"/>
    </location>
</feature>
<sequence length="263" mass="29878">MVDKEKFEDVREQINSSVDGIFPSDFVKNKIDLQIRDLERERGGFMMKRMKKLKLAAALSICILVGRVGVYAIGTITGTISSSTSYYNYTKYEDIKKAEKKAGLEAVVPETIGDFKFDGIRIVDVADTDDEGNQMNKRKAIDVAYKDSNGTIGELSLDKFSPNQPKIEEQPYTEKRQINGHDFYFTRLESLFLASEKEMTPEEKERSENDPLFNVGIGGEGTKRETSISHHLSFEDNGITYNFMTSEEISSEKLFEMASEFFK</sequence>
<dbReference type="Proteomes" id="UP000192368">
    <property type="component" value="Unassembled WGS sequence"/>
</dbReference>
<evidence type="ECO:0008006" key="5">
    <source>
        <dbReference type="Google" id="ProtNLM"/>
    </source>
</evidence>
<accession>A0A1W1VBB1</accession>